<reference evidence="1" key="1">
    <citation type="journal article" date="2014" name="Int. J. Syst. Evol. Microbiol.">
        <title>Complete genome sequence of Corynebacterium casei LMG S-19264T (=DSM 44701T), isolated from a smear-ripened cheese.</title>
        <authorList>
            <consortium name="US DOE Joint Genome Institute (JGI-PGF)"/>
            <person name="Walter F."/>
            <person name="Albersmeier A."/>
            <person name="Kalinowski J."/>
            <person name="Ruckert C."/>
        </authorList>
    </citation>
    <scope>NUCLEOTIDE SEQUENCE</scope>
    <source>
        <strain evidence="1">VKM B-2748</strain>
    </source>
</reference>
<dbReference type="EMBL" id="BSFL01000001">
    <property type="protein sequence ID" value="GLK78865.1"/>
    <property type="molecule type" value="Genomic_DNA"/>
</dbReference>
<dbReference type="InterPro" id="IPR052572">
    <property type="entry name" value="UPF0153_domain"/>
</dbReference>
<dbReference type="RefSeq" id="WP_271199365.1">
    <property type="nucleotide sequence ID" value="NZ_BSFL01000001.1"/>
</dbReference>
<gene>
    <name evidence="1" type="ORF">GCM10008174_06060</name>
</gene>
<evidence type="ECO:0000313" key="2">
    <source>
        <dbReference type="Proteomes" id="UP001143309"/>
    </source>
</evidence>
<sequence>MSERICGECTLCCKVMAISALGKPMGRWCPHCAPGRGCGTYETRPEECRTFHCLWLSRETLGPEWRPDRAKFVIYGSPARDALIVQVDPGAPSAWRRDPYHTTFRAWSRAAAVERQHLVVMVGEQATVILPDRDVPLGHVRPGDRILSRRVVVNGRETIEPRVERAVAGS</sequence>
<organism evidence="1 2">
    <name type="scientific">Methylopila turkensis</name>
    <dbReference type="NCBI Taxonomy" id="1437816"/>
    <lineage>
        <taxon>Bacteria</taxon>
        <taxon>Pseudomonadati</taxon>
        <taxon>Pseudomonadota</taxon>
        <taxon>Alphaproteobacteria</taxon>
        <taxon>Hyphomicrobiales</taxon>
        <taxon>Methylopilaceae</taxon>
        <taxon>Methylopila</taxon>
    </lineage>
</organism>
<evidence type="ECO:0000313" key="1">
    <source>
        <dbReference type="EMBL" id="GLK78865.1"/>
    </source>
</evidence>
<dbReference type="PANTHER" id="PTHR36931:SF1">
    <property type="entry name" value="UPF0153 PROTEIN YEIW"/>
    <property type="match status" value="1"/>
</dbReference>
<reference evidence="1" key="2">
    <citation type="submission" date="2023-01" db="EMBL/GenBank/DDBJ databases">
        <authorList>
            <person name="Sun Q."/>
            <person name="Evtushenko L."/>
        </authorList>
    </citation>
    <scope>NUCLEOTIDE SEQUENCE</scope>
    <source>
        <strain evidence="1">VKM B-2748</strain>
    </source>
</reference>
<dbReference type="PANTHER" id="PTHR36931">
    <property type="entry name" value="UPF0153 PROTEIN YEIW"/>
    <property type="match status" value="1"/>
</dbReference>
<dbReference type="Proteomes" id="UP001143309">
    <property type="component" value="Unassembled WGS sequence"/>
</dbReference>
<proteinExistence type="predicted"/>
<comment type="caution">
    <text evidence="1">The sequence shown here is derived from an EMBL/GenBank/DDBJ whole genome shotgun (WGS) entry which is preliminary data.</text>
</comment>
<keyword evidence="2" id="KW-1185">Reference proteome</keyword>
<accession>A0A9W6N5X3</accession>
<dbReference type="AlphaFoldDB" id="A0A9W6N5X3"/>
<name>A0A9W6N5X3_9HYPH</name>
<protein>
    <submittedName>
        <fullName evidence="1">Uncharacterized protein</fullName>
    </submittedName>
</protein>